<dbReference type="EMBL" id="KF623294">
    <property type="protein sequence ID" value="AGX01886.1"/>
    <property type="molecule type" value="Genomic_DNA"/>
</dbReference>
<protein>
    <submittedName>
        <fullName evidence="1">Uncharacterized protein</fullName>
    </submittedName>
</protein>
<accession>W8CZP0</accession>
<dbReference type="Proteomes" id="UP000204235">
    <property type="component" value="Segment"/>
</dbReference>
<sequence length="126" mass="14890">MLNLLMSLILVDETKALAKEQADFEKTRALKGVKELTLNPKEAAKLLEILEEELSGKMYDRIYVMQSQFGRFNSWFFKRDTEWMFTWGDALRLRAYLAYKLNKGIDKEFKVHTDTLSKMPVYRKVN</sequence>
<keyword evidence="2" id="KW-1185">Reference proteome</keyword>
<organism evidence="1 2">
    <name type="scientific">Erwinia phage PhiEaH1</name>
    <dbReference type="NCBI Taxonomy" id="1401669"/>
    <lineage>
        <taxon>Viruses</taxon>
        <taxon>Duplodnaviria</taxon>
        <taxon>Heunggongvirae</taxon>
        <taxon>Uroviricota</taxon>
        <taxon>Caudoviricetes</taxon>
        <taxon>Chimalliviridae</taxon>
        <taxon>Iapetusvirus</taxon>
        <taxon>Iapetusvirus EaH1</taxon>
    </lineage>
</organism>
<evidence type="ECO:0000313" key="1">
    <source>
        <dbReference type="EMBL" id="AGX01886.1"/>
    </source>
</evidence>
<name>W8CZP0_9CAUD</name>
<proteinExistence type="predicted"/>
<dbReference type="KEGG" id="vg:18501058"/>
<evidence type="ECO:0000313" key="2">
    <source>
        <dbReference type="Proteomes" id="UP000204235"/>
    </source>
</evidence>
<reference evidence="1 2" key="1">
    <citation type="journal article" date="2014" name="FEMS Microbiol. Lett.">
        <title>The genome of the Erwinia amylovora phage PhiEaH1 reveals greater diversity and broadens the applicability of phages for the treatment of fire blight.</title>
        <authorList>
            <person name="Meczker K."/>
            <person name="Domotor D."/>
            <person name="Vass J."/>
            <person name="Rakhely G."/>
            <person name="Schneider G."/>
            <person name="Kovacs T."/>
        </authorList>
    </citation>
    <scope>NUCLEOTIDE SEQUENCE [LARGE SCALE GENOMIC DNA]</scope>
</reference>
<dbReference type="RefSeq" id="YP_009010216.1">
    <property type="nucleotide sequence ID" value="NC_023610.1"/>
</dbReference>
<dbReference type="GeneID" id="18501058"/>